<dbReference type="PANTHER" id="PTHR10039:SF17">
    <property type="entry name" value="FUNGAL STAND N-TERMINAL GOODBYE DOMAIN-CONTAINING PROTEIN-RELATED"/>
    <property type="match status" value="1"/>
</dbReference>
<dbReference type="EMBL" id="KL142402">
    <property type="protein sequence ID" value="KDR69450.1"/>
    <property type="molecule type" value="Genomic_DNA"/>
</dbReference>
<sequence length="776" mass="88625">MSISMFNNARDFSIVGGNITNITTQKSRDGIDLLREAIAPGAFHNSSERYDPPKCHPNTRVAVIQAIIDWIEDGQKTTFIKWLNGPAGAGKSAIAQEIAELCQESGRLAASFFWSRNAADRNDERRLIASLAYKLVLAIPQIRTHVQEALENDPSLLTLSLETQMETLIIEPLQKAFGDRQQRLVDLENPRVIILDGLDECGTPDVQQYILKVIAHAVRKFPIPLFFLISSRPELAIRDSFNNHPLLSITAQLALDEEYCPDDDIRLFLVESFDSVKRTHILRSSLPGDWPTNSNIDQLVHKSSGQFIYAATVIKFVRNSRRRPVEQLNIILGLIAARHDTPFAELDALYFQIFSMVEDLPRVLEVLSYYFLIDDDVAPSPSQIETMLSYPPGDIQLILIDLHSVLSVGDVGDNWDQVYVLHASLRDFFMDRTRSQNFYIDKAKASARIVQHLLRYLRNYSPQSEDSKINIHDDHCLYLAVVKLQSLCAESSAMRELLADFFDFDFRHWAAVLAQAWDDYPVHHYTDIFSLYDWFHAQEATVQTHFGPERSLSGHHSLSWGFEVEKLCHLLFSREELGPEGAKLAATATTHPRICHYWGDAEDFGQTARFERVMGAALKFNLLVESPYNDAELPIIHLQKYLCDPERSGSYFVNSSMYATLSMKIFEYVFDSERFRGITSIQEECNDGHEHNDDDDDVEFAIEVLPFYLSNADYTPDLAKIAERLLEIKAKPAFKFWYRLLESLCKAIETYLKRAPLIPHYGERELQGSLDVNPFR</sequence>
<dbReference type="InterPro" id="IPR027417">
    <property type="entry name" value="P-loop_NTPase"/>
</dbReference>
<dbReference type="AlphaFoldDB" id="A0A067SEW9"/>
<keyword evidence="4" id="KW-1185">Reference proteome</keyword>
<dbReference type="SUPFAM" id="SSF52540">
    <property type="entry name" value="P-loop containing nucleoside triphosphate hydrolases"/>
    <property type="match status" value="1"/>
</dbReference>
<evidence type="ECO:0000313" key="4">
    <source>
        <dbReference type="Proteomes" id="UP000027222"/>
    </source>
</evidence>
<dbReference type="Gene3D" id="3.40.50.300">
    <property type="entry name" value="P-loop containing nucleotide triphosphate hydrolases"/>
    <property type="match status" value="1"/>
</dbReference>
<dbReference type="OrthoDB" id="10396700at2759"/>
<evidence type="ECO:0000259" key="2">
    <source>
        <dbReference type="Pfam" id="PF24883"/>
    </source>
</evidence>
<gene>
    <name evidence="3" type="ORF">GALMADRAFT_255940</name>
</gene>
<evidence type="ECO:0000313" key="3">
    <source>
        <dbReference type="EMBL" id="KDR69450.1"/>
    </source>
</evidence>
<protein>
    <recommendedName>
        <fullName evidence="2">Nephrocystin 3-like N-terminal domain-containing protein</fullName>
    </recommendedName>
</protein>
<evidence type="ECO:0000256" key="1">
    <source>
        <dbReference type="ARBA" id="ARBA00022737"/>
    </source>
</evidence>
<dbReference type="HOGENOM" id="CLU_000288_6_10_1"/>
<dbReference type="InterPro" id="IPR056884">
    <property type="entry name" value="NPHP3-like_N"/>
</dbReference>
<proteinExistence type="predicted"/>
<dbReference type="Pfam" id="PF24883">
    <property type="entry name" value="NPHP3_N"/>
    <property type="match status" value="1"/>
</dbReference>
<feature type="domain" description="Nephrocystin 3-like N-terminal" evidence="2">
    <location>
        <begin position="67"/>
        <end position="232"/>
    </location>
</feature>
<keyword evidence="1" id="KW-0677">Repeat</keyword>
<dbReference type="Proteomes" id="UP000027222">
    <property type="component" value="Unassembled WGS sequence"/>
</dbReference>
<organism evidence="3 4">
    <name type="scientific">Galerina marginata (strain CBS 339.88)</name>
    <dbReference type="NCBI Taxonomy" id="685588"/>
    <lineage>
        <taxon>Eukaryota</taxon>
        <taxon>Fungi</taxon>
        <taxon>Dikarya</taxon>
        <taxon>Basidiomycota</taxon>
        <taxon>Agaricomycotina</taxon>
        <taxon>Agaricomycetes</taxon>
        <taxon>Agaricomycetidae</taxon>
        <taxon>Agaricales</taxon>
        <taxon>Agaricineae</taxon>
        <taxon>Strophariaceae</taxon>
        <taxon>Galerina</taxon>
    </lineage>
</organism>
<name>A0A067SEW9_GALM3</name>
<accession>A0A067SEW9</accession>
<dbReference type="STRING" id="685588.A0A067SEW9"/>
<reference evidence="4" key="1">
    <citation type="journal article" date="2014" name="Proc. Natl. Acad. Sci. U.S.A.">
        <title>Extensive sampling of basidiomycete genomes demonstrates inadequacy of the white-rot/brown-rot paradigm for wood decay fungi.</title>
        <authorList>
            <person name="Riley R."/>
            <person name="Salamov A.A."/>
            <person name="Brown D.W."/>
            <person name="Nagy L.G."/>
            <person name="Floudas D."/>
            <person name="Held B.W."/>
            <person name="Levasseur A."/>
            <person name="Lombard V."/>
            <person name="Morin E."/>
            <person name="Otillar R."/>
            <person name="Lindquist E.A."/>
            <person name="Sun H."/>
            <person name="LaButti K.M."/>
            <person name="Schmutz J."/>
            <person name="Jabbour D."/>
            <person name="Luo H."/>
            <person name="Baker S.E."/>
            <person name="Pisabarro A.G."/>
            <person name="Walton J.D."/>
            <person name="Blanchette R.A."/>
            <person name="Henrissat B."/>
            <person name="Martin F."/>
            <person name="Cullen D."/>
            <person name="Hibbett D.S."/>
            <person name="Grigoriev I.V."/>
        </authorList>
    </citation>
    <scope>NUCLEOTIDE SEQUENCE [LARGE SCALE GENOMIC DNA]</scope>
    <source>
        <strain evidence="4">CBS 339.88</strain>
    </source>
</reference>
<dbReference type="PANTHER" id="PTHR10039">
    <property type="entry name" value="AMELOGENIN"/>
    <property type="match status" value="1"/>
</dbReference>